<keyword evidence="4 6" id="KW-1133">Transmembrane helix</keyword>
<evidence type="ECO:0000256" key="6">
    <source>
        <dbReference type="SAM" id="Phobius"/>
    </source>
</evidence>
<keyword evidence="2" id="KW-1003">Cell membrane</keyword>
<feature type="transmembrane region" description="Helical" evidence="6">
    <location>
        <begin position="40"/>
        <end position="61"/>
    </location>
</feature>
<organism evidence="8 9">
    <name type="scientific">Malaciobacter canalis</name>
    <dbReference type="NCBI Taxonomy" id="1912871"/>
    <lineage>
        <taxon>Bacteria</taxon>
        <taxon>Pseudomonadati</taxon>
        <taxon>Campylobacterota</taxon>
        <taxon>Epsilonproteobacteria</taxon>
        <taxon>Campylobacterales</taxon>
        <taxon>Arcobacteraceae</taxon>
        <taxon>Malaciobacter</taxon>
    </lineage>
</organism>
<dbReference type="RefSeq" id="WP_099334681.1">
    <property type="nucleotide sequence ID" value="NZ_CP042812.1"/>
</dbReference>
<dbReference type="Pfam" id="PF13396">
    <property type="entry name" value="PLDc_N"/>
    <property type="match status" value="1"/>
</dbReference>
<gene>
    <name evidence="8" type="ORF">CPG37_08930</name>
</gene>
<evidence type="ECO:0000256" key="1">
    <source>
        <dbReference type="ARBA" id="ARBA00004651"/>
    </source>
</evidence>
<proteinExistence type="predicted"/>
<name>A0ABX4LSZ3_9BACT</name>
<feature type="transmembrane region" description="Helical" evidence="6">
    <location>
        <begin position="6"/>
        <end position="28"/>
    </location>
</feature>
<dbReference type="InterPro" id="IPR027379">
    <property type="entry name" value="CLS_N"/>
</dbReference>
<evidence type="ECO:0000256" key="2">
    <source>
        <dbReference type="ARBA" id="ARBA00022475"/>
    </source>
</evidence>
<protein>
    <recommendedName>
        <fullName evidence="7">Cardiolipin synthase N-terminal domain-containing protein</fullName>
    </recommendedName>
</protein>
<evidence type="ECO:0000259" key="7">
    <source>
        <dbReference type="Pfam" id="PF13396"/>
    </source>
</evidence>
<keyword evidence="3 6" id="KW-0812">Transmembrane</keyword>
<comment type="subcellular location">
    <subcellularLocation>
        <location evidence="1">Cell membrane</location>
        <topology evidence="1">Multi-pass membrane protein</topology>
    </subcellularLocation>
</comment>
<accession>A0ABX4LSZ3</accession>
<keyword evidence="5 6" id="KW-0472">Membrane</keyword>
<comment type="caution">
    <text evidence="8">The sequence shown here is derived from an EMBL/GenBank/DDBJ whole genome shotgun (WGS) entry which is preliminary data.</text>
</comment>
<evidence type="ECO:0000313" key="8">
    <source>
        <dbReference type="EMBL" id="PHO09614.1"/>
    </source>
</evidence>
<dbReference type="Proteomes" id="UP000221384">
    <property type="component" value="Unassembled WGS sequence"/>
</dbReference>
<evidence type="ECO:0000256" key="4">
    <source>
        <dbReference type="ARBA" id="ARBA00022989"/>
    </source>
</evidence>
<feature type="domain" description="Cardiolipin synthase N-terminal" evidence="7">
    <location>
        <begin position="22"/>
        <end position="62"/>
    </location>
</feature>
<evidence type="ECO:0000256" key="3">
    <source>
        <dbReference type="ARBA" id="ARBA00022692"/>
    </source>
</evidence>
<evidence type="ECO:0000256" key="5">
    <source>
        <dbReference type="ARBA" id="ARBA00023136"/>
    </source>
</evidence>
<evidence type="ECO:0000313" key="9">
    <source>
        <dbReference type="Proteomes" id="UP000221384"/>
    </source>
</evidence>
<keyword evidence="9" id="KW-1185">Reference proteome</keyword>
<dbReference type="EMBL" id="NWVW01000009">
    <property type="protein sequence ID" value="PHO09614.1"/>
    <property type="molecule type" value="Genomic_DNA"/>
</dbReference>
<reference evidence="8 9" key="1">
    <citation type="submission" date="2017-09" db="EMBL/GenBank/DDBJ databases">
        <authorList>
            <person name="Perez-Cataluna A."/>
            <person name="Figueras M.J."/>
            <person name="Salas-Masso N."/>
        </authorList>
    </citation>
    <scope>NUCLEOTIDE SEQUENCE [LARGE SCALE GENOMIC DNA]</scope>
    <source>
        <strain evidence="8 9">F138-33</strain>
    </source>
</reference>
<sequence length="67" mass="7691">MGMPGGFEWLFIMLIVLGFAFLFVYCLVDVLKSEFKGVNKLVWLLAIFFLPLLGSILYIFIGKKQKI</sequence>